<evidence type="ECO:0000313" key="12">
    <source>
        <dbReference type="EMBL" id="MBA2863326.1"/>
    </source>
</evidence>
<dbReference type="RefSeq" id="WP_011171345.1">
    <property type="nucleotide sequence ID" value="NZ_BAAABJ010000001.1"/>
</dbReference>
<gene>
    <name evidence="7" type="primary">ef1b</name>
    <name evidence="15" type="ORF">H0S71_03705</name>
    <name evidence="16" type="ORF">HNP85_001113</name>
    <name evidence="10" type="ORF">HNP88_001484</name>
    <name evidence="11" type="ORF">HNP93_000329</name>
    <name evidence="12" type="ORF">HNP94_000326</name>
    <name evidence="14" type="ORF">HNP96_000691</name>
    <name evidence="13" type="ORF">HNP97_000641</name>
    <name evidence="17" type="ORF">J2745_001432</name>
    <name evidence="9" type="ORF">MMJJ_14380</name>
</gene>
<dbReference type="EMBL" id="CP026606">
    <property type="protein sequence ID" value="AVB76816.1"/>
    <property type="molecule type" value="Genomic_DNA"/>
</dbReference>
<dbReference type="EMBL" id="JACDUJ010000001">
    <property type="protein sequence ID" value="MBA2847300.1"/>
    <property type="molecule type" value="Genomic_DNA"/>
</dbReference>
<evidence type="ECO:0000313" key="11">
    <source>
        <dbReference type="EMBL" id="MBA2857628.1"/>
    </source>
</evidence>
<feature type="domain" description="Translation elongation factor EF1B beta/delta subunit guanine nucleotide exchange" evidence="8">
    <location>
        <begin position="3"/>
        <end position="89"/>
    </location>
</feature>
<dbReference type="InterPro" id="IPR014717">
    <property type="entry name" value="Transl_elong_EF1B/ribsomal_bS6"/>
</dbReference>
<evidence type="ECO:0000313" key="23">
    <source>
        <dbReference type="Proteomes" id="UP000590564"/>
    </source>
</evidence>
<reference evidence="15" key="4">
    <citation type="submission" date="2020-07" db="EMBL/GenBank/DDBJ databases">
        <title>Severe corrosion of carbon steel in oil field produced water can be linked to methanogenic archaea containing a special type of NiFe hydrogenase.</title>
        <authorList>
            <person name="Lahme S."/>
            <person name="Mand J."/>
            <person name="Longwell J."/>
            <person name="Smith R."/>
            <person name="Enning D."/>
        </authorList>
    </citation>
    <scope>NUCLEOTIDE SEQUENCE</scope>
    <source>
        <strain evidence="15">MIC098Bin5</strain>
    </source>
</reference>
<dbReference type="Gene3D" id="3.30.70.60">
    <property type="match status" value="1"/>
</dbReference>
<protein>
    <recommendedName>
        <fullName evidence="3 7">Elongation factor 1-beta</fullName>
        <shortName evidence="7">EF-1-beta</shortName>
    </recommendedName>
    <alternativeName>
        <fullName evidence="6 7">aEF-1beta</fullName>
    </alternativeName>
</protein>
<evidence type="ECO:0000313" key="19">
    <source>
        <dbReference type="Proteomes" id="UP000558015"/>
    </source>
</evidence>
<dbReference type="PANTHER" id="PTHR39647">
    <property type="entry name" value="ELONGATION FACTOR 1-BETA"/>
    <property type="match status" value="1"/>
</dbReference>
<proteinExistence type="inferred from homology"/>
<dbReference type="Proteomes" id="UP000558015">
    <property type="component" value="Unassembled WGS sequence"/>
</dbReference>
<keyword evidence="4 7" id="KW-0251">Elongation factor</keyword>
<dbReference type="AlphaFoldDB" id="A0A2L1CD34"/>
<dbReference type="GeneID" id="10982975"/>
<dbReference type="EMBL" id="JACHIQ010000001">
    <property type="protein sequence ID" value="MBB6067151.1"/>
    <property type="molecule type" value="Genomic_DNA"/>
</dbReference>
<dbReference type="EMBL" id="JACDUN010000001">
    <property type="protein sequence ID" value="MBA2857628.1"/>
    <property type="molecule type" value="Genomic_DNA"/>
</dbReference>
<dbReference type="EMBL" id="JAGINF010000005">
    <property type="protein sequence ID" value="MBP2219925.1"/>
    <property type="molecule type" value="Genomic_DNA"/>
</dbReference>
<evidence type="ECO:0000313" key="22">
    <source>
        <dbReference type="Proteomes" id="UP000584706"/>
    </source>
</evidence>
<evidence type="ECO:0000313" key="9">
    <source>
        <dbReference type="EMBL" id="AVB76816.1"/>
    </source>
</evidence>
<dbReference type="Proteomes" id="UP000742560">
    <property type="component" value="Unassembled WGS sequence"/>
</dbReference>
<dbReference type="NCBIfam" id="NF001670">
    <property type="entry name" value="PRK00435.1"/>
    <property type="match status" value="1"/>
</dbReference>
<reference evidence="18" key="1">
    <citation type="journal article" date="2018" name="Genome Announc.">
        <title>Complete Genome Sequence of the Methanococcus maripaludis Type Strain JJ (DSM 2067), a Model for Selenoprotein Synthesis in Archaea.</title>
        <authorList>
            <person name="Poehlein A."/>
            <person name="Heym D."/>
            <person name="Quitzke V."/>
            <person name="Fersch J."/>
            <person name="Daniel R."/>
            <person name="Rother M."/>
        </authorList>
    </citation>
    <scope>NUCLEOTIDE SEQUENCE [LARGE SCALE GENOMIC DNA]</scope>
    <source>
        <strain evidence="18">DSM 2067</strain>
    </source>
</reference>
<dbReference type="KEGG" id="mmad:MMJJ_14380"/>
<dbReference type="HAMAP" id="MF_00043">
    <property type="entry name" value="EF1_beta"/>
    <property type="match status" value="1"/>
</dbReference>
<dbReference type="InterPro" id="IPR004542">
    <property type="entry name" value="Transl_elong_EF1B_B_arc"/>
</dbReference>
<dbReference type="EMBL" id="JACHED010000001">
    <property type="protein sequence ID" value="MBB6496670.1"/>
    <property type="molecule type" value="Genomic_DNA"/>
</dbReference>
<dbReference type="InterPro" id="IPR036219">
    <property type="entry name" value="eEF-1beta-like_sf"/>
</dbReference>
<evidence type="ECO:0000313" key="20">
    <source>
        <dbReference type="Proteomes" id="UP000567099"/>
    </source>
</evidence>
<accession>A0A2L1CD34</accession>
<reference evidence="17" key="5">
    <citation type="submission" date="2021-03" db="EMBL/GenBank/DDBJ databases">
        <title>Genomic Encyclopedia of Type Strains, Phase IV (KMG-IV): sequencing the most valuable type-strain genomes for metagenomic binning, comparative biology and taxonomic classification.</title>
        <authorList>
            <person name="Goeker M."/>
        </authorList>
    </citation>
    <scope>NUCLEOTIDE SEQUENCE</scope>
    <source>
        <strain evidence="17">DSM 2771</strain>
    </source>
</reference>
<evidence type="ECO:0000313" key="21">
    <source>
        <dbReference type="Proteomes" id="UP000571854"/>
    </source>
</evidence>
<evidence type="ECO:0000256" key="3">
    <source>
        <dbReference type="ARBA" id="ARBA00017600"/>
    </source>
</evidence>
<evidence type="ECO:0000256" key="6">
    <source>
        <dbReference type="ARBA" id="ARBA00032274"/>
    </source>
</evidence>
<keyword evidence="5 7" id="KW-0648">Protein biosynthesis</keyword>
<dbReference type="Proteomes" id="UP000571854">
    <property type="component" value="Unassembled WGS sequence"/>
</dbReference>
<reference evidence="19 20" key="3">
    <citation type="submission" date="2020-07" db="EMBL/GenBank/DDBJ databases">
        <title>Genomic Encyclopedia of Type Strains, Phase IV (KMG-V): Genome sequencing to study the core and pangenomes of soil and plant-associated prokaryotes.</title>
        <authorList>
            <person name="Whitman W."/>
        </authorList>
    </citation>
    <scope>NUCLEOTIDE SEQUENCE [LARGE SCALE GENOMIC DNA]</scope>
    <source>
        <strain evidence="10 21">A5</strain>
        <strain evidence="11 19">C12</strain>
        <strain evidence="12 20">C13</strain>
        <strain evidence="14 23">D1</strain>
        <strain evidence="13 22">DSM 7078</strain>
        <strain evidence="16">RC</strain>
    </source>
</reference>
<evidence type="ECO:0000313" key="16">
    <source>
        <dbReference type="EMBL" id="MBM7409441.1"/>
    </source>
</evidence>
<evidence type="ECO:0000313" key="15">
    <source>
        <dbReference type="EMBL" id="MBG0768996.1"/>
    </source>
</evidence>
<evidence type="ECO:0000256" key="4">
    <source>
        <dbReference type="ARBA" id="ARBA00022768"/>
    </source>
</evidence>
<dbReference type="Proteomes" id="UP000590564">
    <property type="component" value="Unassembled WGS sequence"/>
</dbReference>
<dbReference type="EMBL" id="JACDUO010000001">
    <property type="protein sequence ID" value="MBA2863326.1"/>
    <property type="molecule type" value="Genomic_DNA"/>
</dbReference>
<dbReference type="EMBL" id="JAFBBC010000001">
    <property type="protein sequence ID" value="MBM7409441.1"/>
    <property type="molecule type" value="Genomic_DNA"/>
</dbReference>
<evidence type="ECO:0000259" key="8">
    <source>
        <dbReference type="SMART" id="SM00888"/>
    </source>
</evidence>
<evidence type="ECO:0000256" key="2">
    <source>
        <dbReference type="ARBA" id="ARBA00007411"/>
    </source>
</evidence>
<reference evidence="9" key="2">
    <citation type="submission" date="2018-02" db="EMBL/GenBank/DDBJ databases">
        <title>Complete genome sequence of the Methanococcus maripaludis type strain JJ (DSM 2067), a model for selenoprotein synthesis in Archaea.</title>
        <authorList>
            <person name="Poehlein A."/>
            <person name="Heym D."/>
            <person name="Quitzke V."/>
            <person name="Fersch J."/>
            <person name="Daniel R."/>
            <person name="Rother M."/>
        </authorList>
    </citation>
    <scope>NUCLEOTIDE SEQUENCE [LARGE SCALE GENOMIC DNA]</scope>
    <source>
        <strain evidence="9">DSM 2067</strain>
    </source>
</reference>
<dbReference type="InterPro" id="IPR014038">
    <property type="entry name" value="EF1B_bsu/dsu_GNE"/>
</dbReference>
<dbReference type="Proteomes" id="UP000584706">
    <property type="component" value="Unassembled WGS sequence"/>
</dbReference>
<dbReference type="PANTHER" id="PTHR39647:SF1">
    <property type="entry name" value="ELONGATION FACTOR 1-BETA"/>
    <property type="match status" value="1"/>
</dbReference>
<dbReference type="Proteomes" id="UP000722095">
    <property type="component" value="Unassembled WGS sequence"/>
</dbReference>
<sequence length="89" mass="9820">MATVIAKVKVMPTSPEVEKESLKESLKELVEQNDAKCRGVTDEPLAFGLYTVYVMVEMEEKEGGMDPIEEAMNALENVESAEVVELSLV</sequence>
<dbReference type="NCBIfam" id="TIGR00489">
    <property type="entry name" value="aEF-1_beta"/>
    <property type="match status" value="1"/>
</dbReference>
<dbReference type="Pfam" id="PF00736">
    <property type="entry name" value="EF1_GNE"/>
    <property type="match status" value="1"/>
</dbReference>
<evidence type="ECO:0000256" key="5">
    <source>
        <dbReference type="ARBA" id="ARBA00022917"/>
    </source>
</evidence>
<organism evidence="9 18">
    <name type="scientific">Methanococcus maripaludis</name>
    <name type="common">Methanococcus deltae</name>
    <dbReference type="NCBI Taxonomy" id="39152"/>
    <lineage>
        <taxon>Archaea</taxon>
        <taxon>Methanobacteriati</taxon>
        <taxon>Methanobacteriota</taxon>
        <taxon>Methanomada group</taxon>
        <taxon>Methanococci</taxon>
        <taxon>Methanococcales</taxon>
        <taxon>Methanococcaceae</taxon>
        <taxon>Methanococcus</taxon>
    </lineage>
</organism>
<comment type="similarity">
    <text evidence="2 7">Belongs to the EF-1-beta/EF-1-delta family.</text>
</comment>
<dbReference type="OMA" id="VMPNSPE"/>
<dbReference type="SMART" id="SM00888">
    <property type="entry name" value="EF1_GNE"/>
    <property type="match status" value="1"/>
</dbReference>
<evidence type="ECO:0000313" key="10">
    <source>
        <dbReference type="EMBL" id="MBA2847300.1"/>
    </source>
</evidence>
<evidence type="ECO:0000256" key="1">
    <source>
        <dbReference type="ARBA" id="ARBA00003815"/>
    </source>
</evidence>
<evidence type="ECO:0000313" key="14">
    <source>
        <dbReference type="EMBL" id="MBB6496670.1"/>
    </source>
</evidence>
<dbReference type="SMR" id="A0A2L1CD34"/>
<comment type="function">
    <text evidence="1 7">Promotes the exchange of GDP for GTP in EF-1-alpha/GDP, thus allowing the regeneration of EF-1-alpha/GTP that could then be used to form the ternary complex EF-1-alpha/GTP/AAtRNA.</text>
</comment>
<dbReference type="Proteomes" id="UP000567099">
    <property type="component" value="Unassembled WGS sequence"/>
</dbReference>
<dbReference type="GO" id="GO:0003746">
    <property type="term" value="F:translation elongation factor activity"/>
    <property type="evidence" value="ECO:0007669"/>
    <property type="project" value="UniProtKB-UniRule"/>
</dbReference>
<evidence type="ECO:0000313" key="13">
    <source>
        <dbReference type="EMBL" id="MBB6067151.1"/>
    </source>
</evidence>
<dbReference type="SUPFAM" id="SSF54984">
    <property type="entry name" value="eEF-1beta-like"/>
    <property type="match status" value="1"/>
</dbReference>
<evidence type="ECO:0000313" key="17">
    <source>
        <dbReference type="EMBL" id="MBP2219925.1"/>
    </source>
</evidence>
<dbReference type="Proteomes" id="UP000714405">
    <property type="component" value="Unassembled WGS sequence"/>
</dbReference>
<dbReference type="PIRSF" id="PIRSF006521">
    <property type="entry name" value="Transl_elong_EF1B_B_arc"/>
    <property type="match status" value="1"/>
</dbReference>
<dbReference type="Proteomes" id="UP000239462">
    <property type="component" value="Chromosome"/>
</dbReference>
<name>A0A2L1CD34_METMI</name>
<dbReference type="EMBL" id="JACCQJ010000001">
    <property type="protein sequence ID" value="MBG0768996.1"/>
    <property type="molecule type" value="Genomic_DNA"/>
</dbReference>
<evidence type="ECO:0000313" key="18">
    <source>
        <dbReference type="Proteomes" id="UP000239462"/>
    </source>
</evidence>
<evidence type="ECO:0000256" key="7">
    <source>
        <dbReference type="HAMAP-Rule" id="MF_00043"/>
    </source>
</evidence>